<keyword evidence="3 7" id="KW-0378">Hydrolase</keyword>
<dbReference type="Proteomes" id="UP000004757">
    <property type="component" value="Unassembled WGS sequence"/>
</dbReference>
<organism evidence="12 13">
    <name type="scientific">Mycoplasmopsis alligatoris A21JP2</name>
    <dbReference type="NCBI Taxonomy" id="747682"/>
    <lineage>
        <taxon>Bacteria</taxon>
        <taxon>Bacillati</taxon>
        <taxon>Mycoplasmatota</taxon>
        <taxon>Mycoplasmoidales</taxon>
        <taxon>Metamycoplasmataceae</taxon>
        <taxon>Mycoplasmopsis</taxon>
    </lineage>
</organism>
<dbReference type="PIRSF" id="PIRSF001174">
    <property type="entry name" value="Lon_proteas"/>
    <property type="match status" value="1"/>
</dbReference>
<keyword evidence="13" id="KW-1185">Reference proteome</keyword>
<evidence type="ECO:0000313" key="12">
    <source>
        <dbReference type="EMBL" id="EFF41147.1"/>
    </source>
</evidence>
<dbReference type="InterPro" id="IPR027065">
    <property type="entry name" value="Lon_Prtase"/>
</dbReference>
<dbReference type="RefSeq" id="WP_005683760.1">
    <property type="nucleotide sequence ID" value="NZ_ADNC01000027.1"/>
</dbReference>
<dbReference type="InterPro" id="IPR003593">
    <property type="entry name" value="AAA+_ATPase"/>
</dbReference>
<dbReference type="Gene3D" id="3.40.50.300">
    <property type="entry name" value="P-loop containing nucleotide triphosphate hydrolases"/>
    <property type="match status" value="1"/>
</dbReference>
<evidence type="ECO:0000256" key="6">
    <source>
        <dbReference type="ARBA" id="ARBA00023016"/>
    </source>
</evidence>
<evidence type="ECO:0000259" key="11">
    <source>
        <dbReference type="PROSITE" id="PS51786"/>
    </source>
</evidence>
<dbReference type="eggNOG" id="COG0466">
    <property type="taxonomic scope" value="Bacteria"/>
</dbReference>
<proteinExistence type="inferred from homology"/>
<feature type="binding site" evidence="9">
    <location>
        <begin position="432"/>
        <end position="439"/>
    </location>
    <ligand>
        <name>ATP</name>
        <dbReference type="ChEBI" id="CHEBI:30616"/>
    </ligand>
</feature>
<evidence type="ECO:0000256" key="9">
    <source>
        <dbReference type="PIRSR" id="PIRSR001174-2"/>
    </source>
</evidence>
<dbReference type="GO" id="GO:0005524">
    <property type="term" value="F:ATP binding"/>
    <property type="evidence" value="ECO:0007669"/>
    <property type="project" value="UniProtKB-KW"/>
</dbReference>
<gene>
    <name evidence="12" type="primary">lon</name>
    <name evidence="12" type="ORF">MALL_0266</name>
</gene>
<dbReference type="Gene3D" id="1.20.5.5270">
    <property type="match status" value="1"/>
</dbReference>
<dbReference type="SUPFAM" id="SSF54211">
    <property type="entry name" value="Ribosomal protein S5 domain 2-like"/>
    <property type="match status" value="1"/>
</dbReference>
<dbReference type="NCBIfam" id="TIGR00763">
    <property type="entry name" value="lon"/>
    <property type="match status" value="1"/>
</dbReference>
<feature type="domain" description="Lon proteolytic" evidence="11">
    <location>
        <begin position="669"/>
        <end position="850"/>
    </location>
</feature>
<keyword evidence="2 7" id="KW-0547">Nucleotide-binding</keyword>
<dbReference type="InterPro" id="IPR027417">
    <property type="entry name" value="P-loop_NTPase"/>
</dbReference>
<dbReference type="STRING" id="747682.MALL_0266"/>
<dbReference type="AlphaFoldDB" id="D4XWZ8"/>
<evidence type="ECO:0000256" key="3">
    <source>
        <dbReference type="ARBA" id="ARBA00022801"/>
    </source>
</evidence>
<dbReference type="InterPro" id="IPR054594">
    <property type="entry name" value="Lon_lid"/>
</dbReference>
<dbReference type="GO" id="GO:0016887">
    <property type="term" value="F:ATP hydrolysis activity"/>
    <property type="evidence" value="ECO:0007669"/>
    <property type="project" value="InterPro"/>
</dbReference>
<comment type="subunit">
    <text evidence="7">Homohexamer. Organized in a ring with a central cavity.</text>
</comment>
<feature type="active site" evidence="8 10">
    <location>
        <position position="799"/>
    </location>
</feature>
<evidence type="ECO:0000313" key="13">
    <source>
        <dbReference type="Proteomes" id="UP000004757"/>
    </source>
</evidence>
<evidence type="ECO:0000256" key="4">
    <source>
        <dbReference type="ARBA" id="ARBA00022825"/>
    </source>
</evidence>
<dbReference type="SMART" id="SM00382">
    <property type="entry name" value="AAA"/>
    <property type="match status" value="1"/>
</dbReference>
<feature type="active site" evidence="8 10">
    <location>
        <position position="756"/>
    </location>
</feature>
<comment type="subcellular location">
    <subcellularLocation>
        <location evidence="7">Cytoplasm</location>
    </subcellularLocation>
</comment>
<evidence type="ECO:0000256" key="8">
    <source>
        <dbReference type="PIRSR" id="PIRSR001174-1"/>
    </source>
</evidence>
<dbReference type="GO" id="GO:0004176">
    <property type="term" value="F:ATP-dependent peptidase activity"/>
    <property type="evidence" value="ECO:0007669"/>
    <property type="project" value="UniProtKB-UniRule"/>
</dbReference>
<dbReference type="InterPro" id="IPR014721">
    <property type="entry name" value="Ribsml_uS5_D2-typ_fold_subgr"/>
</dbReference>
<name>D4XWZ8_9BACT</name>
<protein>
    <recommendedName>
        <fullName evidence="7">Lon protease</fullName>
        <ecNumber evidence="7">3.4.21.53</ecNumber>
    </recommendedName>
</protein>
<comment type="caution">
    <text evidence="12">The sequence shown here is derived from an EMBL/GenBank/DDBJ whole genome shotgun (WGS) entry which is preliminary data.</text>
</comment>
<dbReference type="GO" id="GO:0004252">
    <property type="term" value="F:serine-type endopeptidase activity"/>
    <property type="evidence" value="ECO:0007669"/>
    <property type="project" value="UniProtKB-UniRule"/>
</dbReference>
<reference evidence="12 13" key="1">
    <citation type="submission" date="2010-03" db="EMBL/GenBank/DDBJ databases">
        <authorList>
            <person name="Glass J.I."/>
            <person name="Benders G.A."/>
            <person name="Durkin A.S."/>
            <person name="Farmerie W.G."/>
            <person name="Hlavinka K."/>
            <person name="Hostetler J."/>
            <person name="Jackson J."/>
            <person name="May M.A."/>
            <person name="Miller R.H."/>
            <person name="Paralanov V."/>
            <person name="Radune D."/>
            <person name="Szczypinski B."/>
            <person name="Brown D.R."/>
        </authorList>
    </citation>
    <scope>NUCLEOTIDE SEQUENCE [LARGE SCALE GENOMIC DNA]</scope>
    <source>
        <strain evidence="12 13">A21JP2</strain>
    </source>
</reference>
<dbReference type="InterPro" id="IPR004815">
    <property type="entry name" value="Lon_bac/euk-typ"/>
</dbReference>
<dbReference type="CDD" id="cd19500">
    <property type="entry name" value="RecA-like_Lon"/>
    <property type="match status" value="1"/>
</dbReference>
<comment type="similarity">
    <text evidence="7 10">Belongs to the peptidase S16 family.</text>
</comment>
<keyword evidence="7" id="KW-0963">Cytoplasm</keyword>
<dbReference type="EC" id="3.4.21.53" evidence="7"/>
<keyword evidence="6" id="KW-0346">Stress response</keyword>
<dbReference type="Pfam" id="PF22667">
    <property type="entry name" value="Lon_lid"/>
    <property type="match status" value="1"/>
</dbReference>
<dbReference type="Gene3D" id="1.20.58.1480">
    <property type="match status" value="1"/>
</dbReference>
<dbReference type="EMBL" id="ADNC01000027">
    <property type="protein sequence ID" value="EFF41147.1"/>
    <property type="molecule type" value="Genomic_DNA"/>
</dbReference>
<sequence>MLLPYIIIDKKDISFPHTVYVAKVDEKQQEKIIIDYLLKGKFERVAIFYNDTNSKTNSIIPVALYAKPLKFEKIKSEYFLTFKGIERLKLTGDSLNFDENNFTKSEKQTAEEFENVYKNFVRADKLHKSFDSIIEEIKETQETISSIPNLLYETYSNLEKMNESLLKLNPYTGKKYKLSDVMKLQNIDRENNQDAIENPNVLLSTLLSFTTDLEIYYSSLNLFCVVNPLDYFNSFSNIITYAAGLIELETDIQGTINDNMMVQQKEFLLREKMKVIKSELRSLDVEEEHDEYSKIIKNKKLKFIYPETVQKIIREENEKHSQMISSSPDANITRTYIDTLKKLPWRKTAKEHLDIKKAREILDKYHYGLDEVKERIIEHLAVILNNRNHSKSNKNIVEIDKEHEIDLNLFKNSKLKESDSVFNNVPILALVGPPGTGKTSLSKAIAEALQKSFVKISLGGVHDESEIRGHRRTYVGAMPGKIIKAILKAEVSNPLVLLDEIDKMASDMKGDPASAMLEVLDPEQNTKFQDHYLEHEYDLSKIMFLATANYYEDIPAPLIDRIEIIELSPYTITEKVKIARNHLLKKVREQTSLSDKLFQISDETIIYIIKHYTHEAGVRGLKRILDKIARKIVVKVIDNPKMKSFEVKKEMLIDLIGIVKFREEELETEEVKGTATGLAYTSTGGSTLQIEVTAYPGKGEIKLTGQLKDIMQESAQIALTYVRANAEKFNIKDFDFENNIIHIHVPEGAVPKDGPSAGVTFTTAIISALSGKTVKNVYGMTGEITLRGKVLEIGGLKEKSFAASQLGLKYVFIPYNNIKNLRDIPDEIKDLITYLPVKKYDEIFDILFLNKEHNLTIDKTNNKDLSKY</sequence>
<dbReference type="PRINTS" id="PR00830">
    <property type="entry name" value="ENDOLAPTASE"/>
</dbReference>
<dbReference type="InterPro" id="IPR008269">
    <property type="entry name" value="Lon_proteolytic"/>
</dbReference>
<evidence type="ECO:0000256" key="2">
    <source>
        <dbReference type="ARBA" id="ARBA00022741"/>
    </source>
</evidence>
<dbReference type="GO" id="GO:0005737">
    <property type="term" value="C:cytoplasm"/>
    <property type="evidence" value="ECO:0007669"/>
    <property type="project" value="UniProtKB-SubCell"/>
</dbReference>
<comment type="catalytic activity">
    <reaction evidence="7 10">
        <text>Hydrolysis of proteins in presence of ATP.</text>
        <dbReference type="EC" id="3.4.21.53"/>
    </reaction>
</comment>
<dbReference type="GO" id="GO:0030163">
    <property type="term" value="P:protein catabolic process"/>
    <property type="evidence" value="ECO:0007669"/>
    <property type="project" value="InterPro"/>
</dbReference>
<dbReference type="InterPro" id="IPR003959">
    <property type="entry name" value="ATPase_AAA_core"/>
</dbReference>
<keyword evidence="5 7" id="KW-0067">ATP-binding</keyword>
<evidence type="ECO:0000256" key="1">
    <source>
        <dbReference type="ARBA" id="ARBA00022670"/>
    </source>
</evidence>
<accession>D4XWZ8</accession>
<dbReference type="GO" id="GO:0006508">
    <property type="term" value="P:proteolysis"/>
    <property type="evidence" value="ECO:0007669"/>
    <property type="project" value="UniProtKB-KW"/>
</dbReference>
<keyword evidence="1 7" id="KW-0645">Protease</keyword>
<dbReference type="Pfam" id="PF00004">
    <property type="entry name" value="AAA"/>
    <property type="match status" value="1"/>
</dbReference>
<evidence type="ECO:0000256" key="10">
    <source>
        <dbReference type="PROSITE-ProRule" id="PRU01122"/>
    </source>
</evidence>
<evidence type="ECO:0000256" key="5">
    <source>
        <dbReference type="ARBA" id="ARBA00022840"/>
    </source>
</evidence>
<dbReference type="MEROPS" id="S16.001"/>
<evidence type="ECO:0000256" key="7">
    <source>
        <dbReference type="PIRNR" id="PIRNR001174"/>
    </source>
</evidence>
<dbReference type="Gene3D" id="3.30.230.10">
    <property type="match status" value="1"/>
</dbReference>
<dbReference type="PANTHER" id="PTHR10046">
    <property type="entry name" value="ATP DEPENDENT LON PROTEASE FAMILY MEMBER"/>
    <property type="match status" value="1"/>
</dbReference>
<dbReference type="PROSITE" id="PS51786">
    <property type="entry name" value="LON_PROTEOLYTIC"/>
    <property type="match status" value="1"/>
</dbReference>
<dbReference type="SUPFAM" id="SSF52540">
    <property type="entry name" value="P-loop containing nucleoside triphosphate hydrolases"/>
    <property type="match status" value="1"/>
</dbReference>
<dbReference type="InterPro" id="IPR020568">
    <property type="entry name" value="Ribosomal_Su5_D2-typ_SF"/>
</dbReference>
<dbReference type="Gene3D" id="1.10.8.60">
    <property type="match status" value="1"/>
</dbReference>
<keyword evidence="4 7" id="KW-0720">Serine protease</keyword>
<dbReference type="OrthoDB" id="9803599at2"/>
<dbReference type="Pfam" id="PF05362">
    <property type="entry name" value="Lon_C"/>
    <property type="match status" value="1"/>
</dbReference>